<feature type="domain" description="Polysaccharide pyruvyl transferase" evidence="1">
    <location>
        <begin position="71"/>
        <end position="353"/>
    </location>
</feature>
<dbReference type="PANTHER" id="PTHR36836:SF1">
    <property type="entry name" value="COLANIC ACID BIOSYNTHESIS PROTEIN WCAK"/>
    <property type="match status" value="1"/>
</dbReference>
<gene>
    <name evidence="2" type="ORF">PXH66_05735</name>
</gene>
<evidence type="ECO:0000313" key="3">
    <source>
        <dbReference type="Proteomes" id="UP001218638"/>
    </source>
</evidence>
<dbReference type="KEGG" id="slom:PXH66_05735"/>
<reference evidence="2" key="1">
    <citation type="submission" date="2023-03" db="EMBL/GenBank/DDBJ databases">
        <title>Lomoglobus Profundus gen. nov., sp. nov., a novel member of the phylum Verrucomicrobia, isolated from deep-marine sediment of South China Sea.</title>
        <authorList>
            <person name="Ahmad T."/>
            <person name="Ishaq S.E."/>
            <person name="Wang F."/>
        </authorList>
    </citation>
    <scope>NUCLEOTIDE SEQUENCE</scope>
    <source>
        <strain evidence="2">LMO-M01</strain>
    </source>
</reference>
<organism evidence="2 3">
    <name type="scientific">Synoicihabitans lomoniglobus</name>
    <dbReference type="NCBI Taxonomy" id="2909285"/>
    <lineage>
        <taxon>Bacteria</taxon>
        <taxon>Pseudomonadati</taxon>
        <taxon>Verrucomicrobiota</taxon>
        <taxon>Opitutia</taxon>
        <taxon>Opitutales</taxon>
        <taxon>Opitutaceae</taxon>
        <taxon>Synoicihabitans</taxon>
    </lineage>
</organism>
<keyword evidence="3" id="KW-1185">Reference proteome</keyword>
<evidence type="ECO:0000313" key="2">
    <source>
        <dbReference type="EMBL" id="WED66346.1"/>
    </source>
</evidence>
<dbReference type="RefSeq" id="WP_330927853.1">
    <property type="nucleotide sequence ID" value="NZ_CP119075.1"/>
</dbReference>
<dbReference type="InterPro" id="IPR007345">
    <property type="entry name" value="Polysacch_pyruvyl_Trfase"/>
</dbReference>
<dbReference type="GO" id="GO:0016740">
    <property type="term" value="F:transferase activity"/>
    <property type="evidence" value="ECO:0007669"/>
    <property type="project" value="UniProtKB-KW"/>
</dbReference>
<dbReference type="Proteomes" id="UP001218638">
    <property type="component" value="Chromosome"/>
</dbReference>
<accession>A0AAF0I6W9</accession>
<protein>
    <submittedName>
        <fullName evidence="2">Polysaccharide pyruvyl transferase family protein</fullName>
    </submittedName>
</protein>
<keyword evidence="2" id="KW-0808">Transferase</keyword>
<name>A0AAF0I6W9_9BACT</name>
<sequence length="424" mass="46296">MPSSFKNPVLLVGNGSYQNRGCEAIVRGTMAILERTPEIQSNLAVTNGYYGDISSLESQRNAEVDSRILHKRLVSYPKKWSLDWFAEKANERCGVHFSARHRVLLSATKSAAFALEIGGDNYTLDYGFPQRLIDLDRWLMSKGVPVIIWGASIGPFGERPELEAKMMRHLARLKAVFVRESVTYDYLTGEHGLTNVSRFADPAFCLEPAAPAADSKALVADNPLCINISPLLYSYKSQVRKEPWAVQASDLNDWVNESAAIVSAVAREFKMPILLLPHVGSALPGIDDFSFLQRVASACVNSGVSDIRFPQKSLNAAESKYLISRCRLVMAARTHATIAGFSTAVPTVSIGYSQKARGINQDIFGTQEFCIPTKEFRAESAIAAVSSALAQETKLRAHLAGAAVKERASAMAAGTHLLELLASK</sequence>
<dbReference type="EMBL" id="CP119075">
    <property type="protein sequence ID" value="WED66346.1"/>
    <property type="molecule type" value="Genomic_DNA"/>
</dbReference>
<dbReference type="PANTHER" id="PTHR36836">
    <property type="entry name" value="COLANIC ACID BIOSYNTHESIS PROTEIN WCAK"/>
    <property type="match status" value="1"/>
</dbReference>
<dbReference type="Pfam" id="PF04230">
    <property type="entry name" value="PS_pyruv_trans"/>
    <property type="match status" value="1"/>
</dbReference>
<dbReference type="AlphaFoldDB" id="A0AAF0I6W9"/>
<evidence type="ECO:0000259" key="1">
    <source>
        <dbReference type="Pfam" id="PF04230"/>
    </source>
</evidence>
<proteinExistence type="predicted"/>